<name>K5UUC5_PHACS</name>
<evidence type="ECO:0000313" key="2">
    <source>
        <dbReference type="Proteomes" id="UP000008370"/>
    </source>
</evidence>
<reference evidence="1 2" key="1">
    <citation type="journal article" date="2012" name="BMC Genomics">
        <title>Comparative genomics of the white-rot fungi, Phanerochaete carnosa and P. chrysosporium, to elucidate the genetic basis of the distinct wood types they colonize.</title>
        <authorList>
            <person name="Suzuki H."/>
            <person name="MacDonald J."/>
            <person name="Syed K."/>
            <person name="Salamov A."/>
            <person name="Hori C."/>
            <person name="Aerts A."/>
            <person name="Henrissat B."/>
            <person name="Wiebenga A."/>
            <person name="vanKuyk P.A."/>
            <person name="Barry K."/>
            <person name="Lindquist E."/>
            <person name="LaButti K."/>
            <person name="Lapidus A."/>
            <person name="Lucas S."/>
            <person name="Coutinho P."/>
            <person name="Gong Y."/>
            <person name="Samejima M."/>
            <person name="Mahadevan R."/>
            <person name="Abou-Zaid M."/>
            <person name="de Vries R.P."/>
            <person name="Igarashi K."/>
            <person name="Yadav J.S."/>
            <person name="Grigoriev I.V."/>
            <person name="Master E.R."/>
        </authorList>
    </citation>
    <scope>NUCLEOTIDE SEQUENCE [LARGE SCALE GENOMIC DNA]</scope>
    <source>
        <strain evidence="1 2">HHB-10118-sp</strain>
    </source>
</reference>
<accession>K5UUC5</accession>
<dbReference type="OrthoDB" id="2770090at2759"/>
<dbReference type="Proteomes" id="UP000008370">
    <property type="component" value="Unassembled WGS sequence"/>
</dbReference>
<dbReference type="KEGG" id="pco:PHACADRAFT_260038"/>
<dbReference type="STRING" id="650164.K5UUC5"/>
<dbReference type="RefSeq" id="XP_007398287.1">
    <property type="nucleotide sequence ID" value="XM_007398225.1"/>
</dbReference>
<dbReference type="AlphaFoldDB" id="K5UUC5"/>
<dbReference type="InParanoid" id="K5UUC5"/>
<dbReference type="EMBL" id="JH930474">
    <property type="protein sequence ID" value="EKM53601.1"/>
    <property type="molecule type" value="Genomic_DNA"/>
</dbReference>
<sequence length="189" mass="21975">MYPIGPVPPEFKSVYRLFLRSLLRSVGNQYGPFSNLRRLYRPLFRTAARNIIKLDDAEREAQHANLRIWLQTWDRRVDGTLALLANASQTYGLPSTLLSNLALVHLHVKLPFLPLHRRSTWNSHQAQDGTNYLVPDYRPGTRETNRRLQELRWRQIDEDVYNPVGEAIKLAEGRNNLTLGRVFRTAYVP</sequence>
<keyword evidence="2" id="KW-1185">Reference proteome</keyword>
<organism evidence="1 2">
    <name type="scientific">Phanerochaete carnosa (strain HHB-10118-sp)</name>
    <name type="common">White-rot fungus</name>
    <name type="synonym">Peniophora carnosa</name>
    <dbReference type="NCBI Taxonomy" id="650164"/>
    <lineage>
        <taxon>Eukaryota</taxon>
        <taxon>Fungi</taxon>
        <taxon>Dikarya</taxon>
        <taxon>Basidiomycota</taxon>
        <taxon>Agaricomycotina</taxon>
        <taxon>Agaricomycetes</taxon>
        <taxon>Polyporales</taxon>
        <taxon>Phanerochaetaceae</taxon>
        <taxon>Phanerochaete</taxon>
    </lineage>
</organism>
<evidence type="ECO:0000313" key="1">
    <source>
        <dbReference type="EMBL" id="EKM53601.1"/>
    </source>
</evidence>
<proteinExistence type="predicted"/>
<gene>
    <name evidence="1" type="ORF">PHACADRAFT_260038</name>
</gene>
<dbReference type="GeneID" id="18917602"/>
<dbReference type="HOGENOM" id="CLU_120113_0_0_1"/>
<protein>
    <submittedName>
        <fullName evidence="1">Uncharacterized protein</fullName>
    </submittedName>
</protein>